<accession>A0A0B6ZDU1</accession>
<organism evidence="1">
    <name type="scientific">Arion vulgaris</name>
    <dbReference type="NCBI Taxonomy" id="1028688"/>
    <lineage>
        <taxon>Eukaryota</taxon>
        <taxon>Metazoa</taxon>
        <taxon>Spiralia</taxon>
        <taxon>Lophotrochozoa</taxon>
        <taxon>Mollusca</taxon>
        <taxon>Gastropoda</taxon>
        <taxon>Heterobranchia</taxon>
        <taxon>Euthyneura</taxon>
        <taxon>Panpulmonata</taxon>
        <taxon>Eupulmonata</taxon>
        <taxon>Stylommatophora</taxon>
        <taxon>Helicina</taxon>
        <taxon>Arionoidea</taxon>
        <taxon>Arionidae</taxon>
        <taxon>Arion</taxon>
    </lineage>
</organism>
<protein>
    <submittedName>
        <fullName evidence="1">Uncharacterized protein</fullName>
    </submittedName>
</protein>
<name>A0A0B6ZDU1_9EUPU</name>
<feature type="non-terminal residue" evidence="1">
    <location>
        <position position="1"/>
    </location>
</feature>
<gene>
    <name evidence="1" type="primary">ORF60132</name>
</gene>
<proteinExistence type="predicted"/>
<dbReference type="EMBL" id="HACG01019914">
    <property type="protein sequence ID" value="CEK66779.1"/>
    <property type="molecule type" value="Transcribed_RNA"/>
</dbReference>
<sequence>KQMPSNSHHLSLTTSKSCEIIGDNHSEVDKKIGNSQSNFNKTSSELFKKSEKCLKEMQQTLTSFSVCVDHLLKSTHNVTGVDKDRT</sequence>
<dbReference type="AlphaFoldDB" id="A0A0B6ZDU1"/>
<reference evidence="1" key="1">
    <citation type="submission" date="2014-12" db="EMBL/GenBank/DDBJ databases">
        <title>Insight into the proteome of Arion vulgaris.</title>
        <authorList>
            <person name="Aradska J."/>
            <person name="Bulat T."/>
            <person name="Smidak R."/>
            <person name="Sarate P."/>
            <person name="Gangsoo J."/>
            <person name="Sialana F."/>
            <person name="Bilban M."/>
            <person name="Lubec G."/>
        </authorList>
    </citation>
    <scope>NUCLEOTIDE SEQUENCE</scope>
    <source>
        <tissue evidence="1">Skin</tissue>
    </source>
</reference>
<evidence type="ECO:0000313" key="1">
    <source>
        <dbReference type="EMBL" id="CEK66779.1"/>
    </source>
</evidence>